<name>A0A323TVI7_FUSNU</name>
<dbReference type="AlphaFoldDB" id="A0A323TVI7"/>
<proteinExistence type="predicted"/>
<gene>
    <name evidence="1" type="ORF">DNF10_05400</name>
</gene>
<evidence type="ECO:0000313" key="1">
    <source>
        <dbReference type="EMBL" id="PZA04514.1"/>
    </source>
</evidence>
<organism evidence="1">
    <name type="scientific">Fusobacterium nucleatum</name>
    <dbReference type="NCBI Taxonomy" id="851"/>
    <lineage>
        <taxon>Bacteria</taxon>
        <taxon>Fusobacteriati</taxon>
        <taxon>Fusobacteriota</taxon>
        <taxon>Fusobacteriia</taxon>
        <taxon>Fusobacteriales</taxon>
        <taxon>Fusobacteriaceae</taxon>
        <taxon>Fusobacterium</taxon>
    </lineage>
</organism>
<sequence>MLINTANFGSYYQIEGSFNYNDPQFRNIDFNKIICWCAEESPGRNEYILVYPVERKIVIGAMYNQGVNTSDYWIDVRIIQAN</sequence>
<comment type="caution">
    <text evidence="1">The sequence shown here is derived from an EMBL/GenBank/DDBJ whole genome shotgun (WGS) entry which is preliminary data.</text>
</comment>
<protein>
    <submittedName>
        <fullName evidence="1">Uncharacterized protein</fullName>
    </submittedName>
</protein>
<accession>A0A323TVI7</accession>
<reference evidence="1" key="1">
    <citation type="submission" date="2018-06" db="EMBL/GenBank/DDBJ databases">
        <title>Sequence of the Fusobacterium nucleatum str. 12230 genome.</title>
        <authorList>
            <person name="Navarre W."/>
        </authorList>
    </citation>
    <scope>NUCLEOTIDE SEQUENCE [LARGE SCALE GENOMIC DNA]</scope>
    <source>
        <strain evidence="1">12230</strain>
    </source>
</reference>
<dbReference type="EMBL" id="QKOC01000006">
    <property type="protein sequence ID" value="PZA04514.1"/>
    <property type="molecule type" value="Genomic_DNA"/>
</dbReference>